<dbReference type="InterPro" id="IPR006015">
    <property type="entry name" value="Universal_stress_UspA"/>
</dbReference>
<dbReference type="Proteomes" id="UP001238163">
    <property type="component" value="Unassembled WGS sequence"/>
</dbReference>
<evidence type="ECO:0000313" key="4">
    <source>
        <dbReference type="Proteomes" id="UP001238163"/>
    </source>
</evidence>
<keyword evidence="4" id="KW-1185">Reference proteome</keyword>
<dbReference type="Pfam" id="PF00582">
    <property type="entry name" value="Usp"/>
    <property type="match status" value="1"/>
</dbReference>
<dbReference type="PANTHER" id="PTHR46268:SF6">
    <property type="entry name" value="UNIVERSAL STRESS PROTEIN UP12"/>
    <property type="match status" value="1"/>
</dbReference>
<dbReference type="SUPFAM" id="SSF52402">
    <property type="entry name" value="Adenine nucleotide alpha hydrolases-like"/>
    <property type="match status" value="1"/>
</dbReference>
<dbReference type="PANTHER" id="PTHR46268">
    <property type="entry name" value="STRESS RESPONSE PROTEIN NHAX"/>
    <property type="match status" value="1"/>
</dbReference>
<accession>A0AAE4AM97</accession>
<dbReference type="EMBL" id="JAUSVL010000001">
    <property type="protein sequence ID" value="MDQ0288175.1"/>
    <property type="molecule type" value="Genomic_DNA"/>
</dbReference>
<comment type="caution">
    <text evidence="3">The sequence shown here is derived from an EMBL/GenBank/DDBJ whole genome shotgun (WGS) entry which is preliminary data.</text>
</comment>
<dbReference type="InterPro" id="IPR014729">
    <property type="entry name" value="Rossmann-like_a/b/a_fold"/>
</dbReference>
<evidence type="ECO:0000256" key="1">
    <source>
        <dbReference type="ARBA" id="ARBA00008791"/>
    </source>
</evidence>
<sequence length="162" mass="18076">MTAEYTQMKRVLFCTDFSANAHYAFDFAVDAAAKRDGCELILLHVIPEPDAQFWKTYIYELDTDVDKNAREALDAKIAGEYRPRVPAGVPFRAEFRIGKDYAKIIDVARELEADLIVLGRQGRGALQSIFFGTVAEKVVKRSTCPVLVIPLPRNDHASPGAE</sequence>
<dbReference type="RefSeq" id="WP_307259425.1">
    <property type="nucleotide sequence ID" value="NZ_JAUSVL010000001.1"/>
</dbReference>
<dbReference type="Gene3D" id="3.40.50.620">
    <property type="entry name" value="HUPs"/>
    <property type="match status" value="1"/>
</dbReference>
<evidence type="ECO:0000259" key="2">
    <source>
        <dbReference type="Pfam" id="PF00582"/>
    </source>
</evidence>
<organism evidence="3 4">
    <name type="scientific">Oligosphaera ethanolica</name>
    <dbReference type="NCBI Taxonomy" id="760260"/>
    <lineage>
        <taxon>Bacteria</taxon>
        <taxon>Pseudomonadati</taxon>
        <taxon>Lentisphaerota</taxon>
        <taxon>Oligosphaeria</taxon>
        <taxon>Oligosphaerales</taxon>
        <taxon>Oligosphaeraceae</taxon>
        <taxon>Oligosphaera</taxon>
    </lineage>
</organism>
<dbReference type="CDD" id="cd00293">
    <property type="entry name" value="USP-like"/>
    <property type="match status" value="1"/>
</dbReference>
<comment type="similarity">
    <text evidence="1">Belongs to the universal stress protein A family.</text>
</comment>
<name>A0AAE4AM97_9BACT</name>
<reference evidence="3" key="1">
    <citation type="submission" date="2023-07" db="EMBL/GenBank/DDBJ databases">
        <title>Genomic Encyclopedia of Type Strains, Phase IV (KMG-IV): sequencing the most valuable type-strain genomes for metagenomic binning, comparative biology and taxonomic classification.</title>
        <authorList>
            <person name="Goeker M."/>
        </authorList>
    </citation>
    <scope>NUCLEOTIDE SEQUENCE</scope>
    <source>
        <strain evidence="3">DSM 24202</strain>
    </source>
</reference>
<evidence type="ECO:0000313" key="3">
    <source>
        <dbReference type="EMBL" id="MDQ0288175.1"/>
    </source>
</evidence>
<protein>
    <submittedName>
        <fullName evidence="3">Nucleotide-binding universal stress UspA family protein</fullName>
    </submittedName>
</protein>
<dbReference type="PRINTS" id="PR01438">
    <property type="entry name" value="UNVRSLSTRESS"/>
</dbReference>
<dbReference type="AlphaFoldDB" id="A0AAE4AM97"/>
<proteinExistence type="inferred from homology"/>
<feature type="domain" description="UspA" evidence="2">
    <location>
        <begin position="8"/>
        <end position="150"/>
    </location>
</feature>
<gene>
    <name evidence="3" type="ORF">J3R75_000282</name>
</gene>
<dbReference type="InterPro" id="IPR006016">
    <property type="entry name" value="UspA"/>
</dbReference>